<dbReference type="SUPFAM" id="SSF55729">
    <property type="entry name" value="Acyl-CoA N-acyltransferases (Nat)"/>
    <property type="match status" value="1"/>
</dbReference>
<dbReference type="Proteomes" id="UP001610432">
    <property type="component" value="Unassembled WGS sequence"/>
</dbReference>
<dbReference type="PROSITE" id="PS51186">
    <property type="entry name" value="GNAT"/>
    <property type="match status" value="1"/>
</dbReference>
<sequence length="208" mass="22267">MTSKLDGGPHEIAIVQGTIDDVPAVLGLLDAAVKWLASNGRTGQWGTTPFSEDPRRAERLREFVSTGLHLWLAVQVPAGGDTAVSVSGPTDGGKAGSRVIVGALALGDKMPYSPAVSEPEVYVRLLVTDRRHAGKGVGTRLLEHARHLTRKAGVSLLRVDCYAGDDGKLVQYYESQGFKRSERLDVEGHWPCQVLAQRLDGAEGEESG</sequence>
<dbReference type="RefSeq" id="XP_070888503.1">
    <property type="nucleotide sequence ID" value="XM_071028545.1"/>
</dbReference>
<feature type="domain" description="N-acetyltransferase" evidence="1">
    <location>
        <begin position="12"/>
        <end position="200"/>
    </location>
</feature>
<dbReference type="InterPro" id="IPR016181">
    <property type="entry name" value="Acyl_CoA_acyltransferase"/>
</dbReference>
<dbReference type="GeneID" id="98143617"/>
<dbReference type="Pfam" id="PF00583">
    <property type="entry name" value="Acetyltransf_1"/>
    <property type="match status" value="1"/>
</dbReference>
<comment type="caution">
    <text evidence="2">The sequence shown here is derived from an EMBL/GenBank/DDBJ whole genome shotgun (WGS) entry which is preliminary data.</text>
</comment>
<keyword evidence="3" id="KW-1185">Reference proteome</keyword>
<dbReference type="Gene3D" id="3.40.630.30">
    <property type="match status" value="1"/>
</dbReference>
<name>A0ABR4LYD1_9EURO</name>
<accession>A0ABR4LYD1</accession>
<gene>
    <name evidence="2" type="ORF">BJX67DRAFT_347531</name>
</gene>
<evidence type="ECO:0000313" key="3">
    <source>
        <dbReference type="Proteomes" id="UP001610432"/>
    </source>
</evidence>
<dbReference type="EMBL" id="JBFXLQ010000009">
    <property type="protein sequence ID" value="KAL2869524.1"/>
    <property type="molecule type" value="Genomic_DNA"/>
</dbReference>
<protein>
    <submittedName>
        <fullName evidence="2">Acyl-CoA N-acyltransferase</fullName>
    </submittedName>
</protein>
<dbReference type="CDD" id="cd04301">
    <property type="entry name" value="NAT_SF"/>
    <property type="match status" value="1"/>
</dbReference>
<dbReference type="InterPro" id="IPR000182">
    <property type="entry name" value="GNAT_dom"/>
</dbReference>
<organism evidence="2 3">
    <name type="scientific">Aspergillus lucknowensis</name>
    <dbReference type="NCBI Taxonomy" id="176173"/>
    <lineage>
        <taxon>Eukaryota</taxon>
        <taxon>Fungi</taxon>
        <taxon>Dikarya</taxon>
        <taxon>Ascomycota</taxon>
        <taxon>Pezizomycotina</taxon>
        <taxon>Eurotiomycetes</taxon>
        <taxon>Eurotiomycetidae</taxon>
        <taxon>Eurotiales</taxon>
        <taxon>Aspergillaceae</taxon>
        <taxon>Aspergillus</taxon>
        <taxon>Aspergillus subgen. Nidulantes</taxon>
    </lineage>
</organism>
<proteinExistence type="predicted"/>
<evidence type="ECO:0000259" key="1">
    <source>
        <dbReference type="PROSITE" id="PS51186"/>
    </source>
</evidence>
<reference evidence="2 3" key="1">
    <citation type="submission" date="2024-07" db="EMBL/GenBank/DDBJ databases">
        <title>Section-level genome sequencing and comparative genomics of Aspergillus sections Usti and Cavernicolus.</title>
        <authorList>
            <consortium name="Lawrence Berkeley National Laboratory"/>
            <person name="Nybo J.L."/>
            <person name="Vesth T.C."/>
            <person name="Theobald S."/>
            <person name="Frisvad J.C."/>
            <person name="Larsen T.O."/>
            <person name="Kjaerboelling I."/>
            <person name="Rothschild-Mancinelli K."/>
            <person name="Lyhne E.K."/>
            <person name="Kogle M.E."/>
            <person name="Barry K."/>
            <person name="Clum A."/>
            <person name="Na H."/>
            <person name="Ledsgaard L."/>
            <person name="Lin J."/>
            <person name="Lipzen A."/>
            <person name="Kuo A."/>
            <person name="Riley R."/>
            <person name="Mondo S."/>
            <person name="Labutti K."/>
            <person name="Haridas S."/>
            <person name="Pangalinan J."/>
            <person name="Salamov A.A."/>
            <person name="Simmons B.A."/>
            <person name="Magnuson J.K."/>
            <person name="Chen J."/>
            <person name="Drula E."/>
            <person name="Henrissat B."/>
            <person name="Wiebenga A."/>
            <person name="Lubbers R.J."/>
            <person name="Gomes A.C."/>
            <person name="Macurrencykelacurrency M.R."/>
            <person name="Stajich J."/>
            <person name="Grigoriev I.V."/>
            <person name="Mortensen U.H."/>
            <person name="De Vries R.P."/>
            <person name="Baker S.E."/>
            <person name="Andersen M.R."/>
        </authorList>
    </citation>
    <scope>NUCLEOTIDE SEQUENCE [LARGE SCALE GENOMIC DNA]</scope>
    <source>
        <strain evidence="2 3">CBS 449.75</strain>
    </source>
</reference>
<evidence type="ECO:0000313" key="2">
    <source>
        <dbReference type="EMBL" id="KAL2869524.1"/>
    </source>
</evidence>